<proteinExistence type="predicted"/>
<feature type="compositionally biased region" description="Low complexity" evidence="1">
    <location>
        <begin position="44"/>
        <end position="57"/>
    </location>
</feature>
<evidence type="ECO:0000256" key="2">
    <source>
        <dbReference type="SAM" id="SignalP"/>
    </source>
</evidence>
<protein>
    <submittedName>
        <fullName evidence="4">Peptidoglycan binding protein</fullName>
    </submittedName>
</protein>
<evidence type="ECO:0000256" key="1">
    <source>
        <dbReference type="SAM" id="MobiDB-lite"/>
    </source>
</evidence>
<reference evidence="4 5" key="1">
    <citation type="submission" date="2019-03" db="EMBL/GenBank/DDBJ databases">
        <title>Genomic Encyclopedia of Type Strains, Phase III (KMG-III): the genomes of soil and plant-associated and newly described type strains.</title>
        <authorList>
            <person name="Whitman W."/>
        </authorList>
    </citation>
    <scope>NUCLEOTIDE SEQUENCE [LARGE SCALE GENOMIC DNA]</scope>
    <source>
        <strain evidence="4 5">VKMAc-2574</strain>
    </source>
</reference>
<evidence type="ECO:0000313" key="4">
    <source>
        <dbReference type="EMBL" id="TDW87793.1"/>
    </source>
</evidence>
<gene>
    <name evidence="4" type="ORF">EV137_5876</name>
</gene>
<evidence type="ECO:0000259" key="3">
    <source>
        <dbReference type="Pfam" id="PF01471"/>
    </source>
</evidence>
<dbReference type="InterPro" id="IPR002477">
    <property type="entry name" value="Peptidoglycan-bd-like"/>
</dbReference>
<organism evidence="4 5">
    <name type="scientific">Kribbella pratensis</name>
    <dbReference type="NCBI Taxonomy" id="2512112"/>
    <lineage>
        <taxon>Bacteria</taxon>
        <taxon>Bacillati</taxon>
        <taxon>Actinomycetota</taxon>
        <taxon>Actinomycetes</taxon>
        <taxon>Propionibacteriales</taxon>
        <taxon>Kribbellaceae</taxon>
        <taxon>Kribbella</taxon>
    </lineage>
</organism>
<feature type="domain" description="Peptidoglycan binding-like" evidence="3">
    <location>
        <begin position="131"/>
        <end position="184"/>
    </location>
</feature>
<feature type="region of interest" description="Disordered" evidence="1">
    <location>
        <begin position="34"/>
        <end position="66"/>
    </location>
</feature>
<name>A0ABY2FBB7_9ACTN</name>
<dbReference type="InterPro" id="IPR036366">
    <property type="entry name" value="PGBDSf"/>
</dbReference>
<dbReference type="Proteomes" id="UP000295060">
    <property type="component" value="Unassembled WGS sequence"/>
</dbReference>
<dbReference type="SUPFAM" id="SSF47090">
    <property type="entry name" value="PGBD-like"/>
    <property type="match status" value="1"/>
</dbReference>
<evidence type="ECO:0000313" key="5">
    <source>
        <dbReference type="Proteomes" id="UP000295060"/>
    </source>
</evidence>
<keyword evidence="2" id="KW-0732">Signal</keyword>
<dbReference type="Gene3D" id="1.10.101.10">
    <property type="entry name" value="PGBD-like superfamily/PGBD"/>
    <property type="match status" value="1"/>
</dbReference>
<sequence length="204" mass="21296">MAFKLPALPKPSGRTIALLAAVGAVVVGAVAANASKNPSPPAAAPVSTAPVSEAPAAKAPADQPVAHDATAAELKAAAALPQCRSARLVPVNRSWGIPMPSILGSTSTTCNLMYGDDPYRGSSRTGDPETAIQVLQRNLNFCYGSKLAVDGIYGSNTRAVVKTVQRKHHLVVDGIYGPKTRSAMNWRLYSMATRSWSRSCSSPL</sequence>
<dbReference type="InterPro" id="IPR036365">
    <property type="entry name" value="PGBD-like_sf"/>
</dbReference>
<keyword evidence="5" id="KW-1185">Reference proteome</keyword>
<accession>A0ABY2FBB7</accession>
<feature type="signal peptide" evidence="2">
    <location>
        <begin position="1"/>
        <end position="31"/>
    </location>
</feature>
<feature type="chain" id="PRO_5045149201" evidence="2">
    <location>
        <begin position="32"/>
        <end position="204"/>
    </location>
</feature>
<dbReference type="Pfam" id="PF01471">
    <property type="entry name" value="PG_binding_1"/>
    <property type="match status" value="1"/>
</dbReference>
<dbReference type="EMBL" id="SODU01000003">
    <property type="protein sequence ID" value="TDW87793.1"/>
    <property type="molecule type" value="Genomic_DNA"/>
</dbReference>
<comment type="caution">
    <text evidence="4">The sequence shown here is derived from an EMBL/GenBank/DDBJ whole genome shotgun (WGS) entry which is preliminary data.</text>
</comment>
<dbReference type="RefSeq" id="WP_134131521.1">
    <property type="nucleotide sequence ID" value="NZ_SODU01000003.1"/>
</dbReference>